<comment type="caution">
    <text evidence="3">The sequence shown here is derived from an EMBL/GenBank/DDBJ whole genome shotgun (WGS) entry which is preliminary data.</text>
</comment>
<keyword evidence="4" id="KW-1185">Reference proteome</keyword>
<gene>
    <name evidence="3" type="ORF">BV898_15177</name>
</gene>
<evidence type="ECO:0000313" key="4">
    <source>
        <dbReference type="Proteomes" id="UP000192578"/>
    </source>
</evidence>
<dbReference type="OrthoDB" id="1149618at2759"/>
<dbReference type="SUPFAM" id="SSF53300">
    <property type="entry name" value="vWA-like"/>
    <property type="match status" value="1"/>
</dbReference>
<dbReference type="PANTHER" id="PTHR31373:SF27">
    <property type="entry name" value="TROVE DOMAIN-CONTAINING PROTEIN"/>
    <property type="match status" value="1"/>
</dbReference>
<dbReference type="PIRSF" id="PIRSF015417">
    <property type="entry name" value="T31B5_30_vWA"/>
    <property type="match status" value="1"/>
</dbReference>
<feature type="domain" description="DUF7788" evidence="2">
    <location>
        <begin position="348"/>
        <end position="525"/>
    </location>
</feature>
<dbReference type="Pfam" id="PF11443">
    <property type="entry name" value="DUF2828"/>
    <property type="match status" value="2"/>
</dbReference>
<name>A0A9X6NAI5_HYPEX</name>
<organism evidence="3 4">
    <name type="scientific">Hypsibius exemplaris</name>
    <name type="common">Freshwater tardigrade</name>
    <dbReference type="NCBI Taxonomy" id="2072580"/>
    <lineage>
        <taxon>Eukaryota</taxon>
        <taxon>Metazoa</taxon>
        <taxon>Ecdysozoa</taxon>
        <taxon>Tardigrada</taxon>
        <taxon>Eutardigrada</taxon>
        <taxon>Parachela</taxon>
        <taxon>Hypsibioidea</taxon>
        <taxon>Hypsibiidae</taxon>
        <taxon>Hypsibius</taxon>
    </lineage>
</organism>
<accession>A0A9X6NAI5</accession>
<dbReference type="InterPro" id="IPR058580">
    <property type="entry name" value="DUF2828"/>
</dbReference>
<reference evidence="4" key="1">
    <citation type="submission" date="2017-01" db="EMBL/GenBank/DDBJ databases">
        <title>Comparative genomics of anhydrobiosis in the tardigrade Hypsibius dujardini.</title>
        <authorList>
            <person name="Yoshida Y."/>
            <person name="Koutsovoulos G."/>
            <person name="Laetsch D."/>
            <person name="Stevens L."/>
            <person name="Kumar S."/>
            <person name="Horikawa D."/>
            <person name="Ishino K."/>
            <person name="Komine S."/>
            <person name="Tomita M."/>
            <person name="Blaxter M."/>
            <person name="Arakawa K."/>
        </authorList>
    </citation>
    <scope>NUCLEOTIDE SEQUENCE [LARGE SCALE GENOMIC DNA]</scope>
    <source>
        <strain evidence="4">Z151</strain>
    </source>
</reference>
<dbReference type="InterPro" id="IPR036465">
    <property type="entry name" value="vWFA_dom_sf"/>
</dbReference>
<dbReference type="InterPro" id="IPR011205">
    <property type="entry name" value="UCP015417_vWA"/>
</dbReference>
<dbReference type="EMBL" id="MTYJ01000199">
    <property type="protein sequence ID" value="OWA50667.1"/>
    <property type="molecule type" value="Genomic_DNA"/>
</dbReference>
<evidence type="ECO:0000313" key="3">
    <source>
        <dbReference type="EMBL" id="OWA50667.1"/>
    </source>
</evidence>
<feature type="domain" description="DUF2828" evidence="1">
    <location>
        <begin position="32"/>
        <end position="149"/>
    </location>
</feature>
<dbReference type="AlphaFoldDB" id="A0A9X6NAI5"/>
<protein>
    <submittedName>
        <fullName evidence="3">Uncharacterized protein</fullName>
    </submittedName>
</protein>
<dbReference type="Pfam" id="PF25043">
    <property type="entry name" value="DUF7788"/>
    <property type="match status" value="1"/>
</dbReference>
<dbReference type="PANTHER" id="PTHR31373">
    <property type="entry name" value="OS06G0652100 PROTEIN"/>
    <property type="match status" value="1"/>
</dbReference>
<dbReference type="InterPro" id="IPR056690">
    <property type="entry name" value="DUF7788"/>
</dbReference>
<dbReference type="Proteomes" id="UP000192578">
    <property type="component" value="Unassembled WGS sequence"/>
</dbReference>
<feature type="domain" description="DUF2828" evidence="1">
    <location>
        <begin position="167"/>
        <end position="342"/>
    </location>
</feature>
<proteinExistence type="predicted"/>
<evidence type="ECO:0000259" key="1">
    <source>
        <dbReference type="Pfam" id="PF11443"/>
    </source>
</evidence>
<evidence type="ECO:0000259" key="2">
    <source>
        <dbReference type="Pfam" id="PF25043"/>
    </source>
</evidence>
<sequence>MEAVPELQALFDRLQMELYGPPDPRLSDLTETENAAGAFTTTGSKCLDFFATVVRDTSVETVLKAFRDAWNESPEKAVKLLLNLRDIRGGKGEKKVSLVLLYALSCWKPLTYLANLQRFIDVGCYKDLLFIAELATRTAAAEITQFERVAQLNHYDDVGTAVELKILACQLLNDEQALKEDEMAGISLCAKWTPTENTHFDRQPLRFARKISKAMGVKKPEYRKRVSALRAHLAVLERLMCTGQYDDIIFRQLPAKAHRQFRKAFGRVMNKKRIHSDDRVGLSMRYDEYLAQLTEGKDTIKSTGTQPHELVKVYLSGGGGGKDLTIEGQWKDMMSKLAESGRFKHTQAVCDVSDSMAGTPMQVAIALGLVVAELTAPPFRNQIITFSAQPVLHTIKGRTLCDRVADLRTMPWGSNTDLLKVFDLILRRAKRDRDAPMIEQLFIFTDMQFDEAKGPQARNWETTYQIICAMFEKAKFAVPKIVFWNLRATGNSFPVQKDQAGTALLSGFSAQMMKAFLAAEDTSAETFNPVAVMNAALEKYDVAAIFPVERTPVSAKQAGVRSAFPRIQLLVEEFMVAKKVPKKKKVQPKKPVKMRIR</sequence>